<feature type="compositionally biased region" description="Basic and acidic residues" evidence="1">
    <location>
        <begin position="196"/>
        <end position="209"/>
    </location>
</feature>
<dbReference type="InterPro" id="IPR053052">
    <property type="entry name" value="Imprinting_Balance_Reg"/>
</dbReference>
<dbReference type="Gene3D" id="1.10.287.110">
    <property type="entry name" value="DnaJ domain"/>
    <property type="match status" value="1"/>
</dbReference>
<dbReference type="SMART" id="SM00271">
    <property type="entry name" value="DnaJ"/>
    <property type="match status" value="1"/>
</dbReference>
<feature type="domain" description="J" evidence="2">
    <location>
        <begin position="69"/>
        <end position="134"/>
    </location>
</feature>
<dbReference type="Pfam" id="PF23551">
    <property type="entry name" value="Zn_ribbon_20"/>
    <property type="match status" value="1"/>
</dbReference>
<dbReference type="EMBL" id="CAUOFW020007235">
    <property type="protein sequence ID" value="CAK9178146.1"/>
    <property type="molecule type" value="Genomic_DNA"/>
</dbReference>
<dbReference type="Pfam" id="PF00226">
    <property type="entry name" value="DnaJ"/>
    <property type="match status" value="1"/>
</dbReference>
<evidence type="ECO:0000256" key="1">
    <source>
        <dbReference type="SAM" id="MobiDB-lite"/>
    </source>
</evidence>
<evidence type="ECO:0000259" key="2">
    <source>
        <dbReference type="PROSITE" id="PS50076"/>
    </source>
</evidence>
<accession>A0ABC8U8Q8</accession>
<reference evidence="3 4" key="1">
    <citation type="submission" date="2024-02" db="EMBL/GenBank/DDBJ databases">
        <authorList>
            <person name="Vignale AGUSTIN F."/>
            <person name="Sosa J E."/>
            <person name="Modenutti C."/>
        </authorList>
    </citation>
    <scope>NUCLEOTIDE SEQUENCE [LARGE SCALE GENOMIC DNA]</scope>
</reference>
<sequence>MEPNTSSWAEAQRWLTIAEKLLISGDLIGSKTFAIRVKESDPNFETAYQILAVADTLLAGDKRINGQRDWYAILQLVGPTHDLELISTQYRRLALLLHPERNKLAFAEQAFRLVIDAWSVLSNPSKKFLYDNELNLSLNLTPNPVLFPNPPNPVGSGSVSGSSREQESQNHQPPQQEQLKQNPLNSSYNYDSGGKGNEKSVREEVSRSVHVEPDQSSNFWTACPYCYHMYEYPKIYAECTLRCQNCKRAFQAVVISSPPPIVDGKEAYFCSWGFFPLGVSALNLDKNKGLSGWTPFSPMFTCPQMVEKNGGTENLKKNNAPRIYFDDDDVFVQVTDSSEDSDDDWGRIKQKRKGKNVKEKGTPGRKVKKPQADKGKNVKGGSGENLQGGFVMQEGVPASNVVTAESSKKATVSSTRKPPAKVAKDLGKLDLNLEFSNEIEEPALVMRGGHGAGNGEDDNIGYGFFEGLDEFLSGLPILSGVGDDKVKAS</sequence>
<feature type="region of interest" description="Disordered" evidence="1">
    <location>
        <begin position="336"/>
        <end position="387"/>
    </location>
</feature>
<comment type="caution">
    <text evidence="3">The sequence shown here is derived from an EMBL/GenBank/DDBJ whole genome shotgun (WGS) entry which is preliminary data.</text>
</comment>
<protein>
    <recommendedName>
        <fullName evidence="2">J domain-containing protein</fullName>
    </recommendedName>
</protein>
<dbReference type="CDD" id="cd06257">
    <property type="entry name" value="DnaJ"/>
    <property type="match status" value="1"/>
</dbReference>
<dbReference type="PROSITE" id="PS50076">
    <property type="entry name" value="DNAJ_2"/>
    <property type="match status" value="1"/>
</dbReference>
<dbReference type="SUPFAM" id="SSF46565">
    <property type="entry name" value="Chaperone J-domain"/>
    <property type="match status" value="1"/>
</dbReference>
<keyword evidence="4" id="KW-1185">Reference proteome</keyword>
<evidence type="ECO:0000313" key="3">
    <source>
        <dbReference type="EMBL" id="CAK9178146.1"/>
    </source>
</evidence>
<dbReference type="AlphaFoldDB" id="A0ABC8U8Q8"/>
<feature type="region of interest" description="Disordered" evidence="1">
    <location>
        <begin position="147"/>
        <end position="209"/>
    </location>
</feature>
<dbReference type="InterPro" id="IPR056988">
    <property type="entry name" value="Zn_ribbon_pln"/>
</dbReference>
<dbReference type="InterPro" id="IPR001623">
    <property type="entry name" value="DnaJ_domain"/>
</dbReference>
<gene>
    <name evidence="3" type="ORF">ILEXP_LOCUS48064</name>
</gene>
<dbReference type="InterPro" id="IPR036869">
    <property type="entry name" value="J_dom_sf"/>
</dbReference>
<dbReference type="Proteomes" id="UP001642360">
    <property type="component" value="Unassembled WGS sequence"/>
</dbReference>
<proteinExistence type="predicted"/>
<dbReference type="PANTHER" id="PTHR45496">
    <property type="entry name" value="CHAPERONE DNAJ-DOMAIN SUPERFAMILY PROTEIN"/>
    <property type="match status" value="1"/>
</dbReference>
<name>A0ABC8U8Q8_9AQUA</name>
<feature type="compositionally biased region" description="Low complexity" evidence="1">
    <location>
        <begin position="154"/>
        <end position="163"/>
    </location>
</feature>
<organism evidence="3 4">
    <name type="scientific">Ilex paraguariensis</name>
    <name type="common">yerba mate</name>
    <dbReference type="NCBI Taxonomy" id="185542"/>
    <lineage>
        <taxon>Eukaryota</taxon>
        <taxon>Viridiplantae</taxon>
        <taxon>Streptophyta</taxon>
        <taxon>Embryophyta</taxon>
        <taxon>Tracheophyta</taxon>
        <taxon>Spermatophyta</taxon>
        <taxon>Magnoliopsida</taxon>
        <taxon>eudicotyledons</taxon>
        <taxon>Gunneridae</taxon>
        <taxon>Pentapetalae</taxon>
        <taxon>asterids</taxon>
        <taxon>campanulids</taxon>
        <taxon>Aquifoliales</taxon>
        <taxon>Aquifoliaceae</taxon>
        <taxon>Ilex</taxon>
    </lineage>
</organism>
<evidence type="ECO:0000313" key="4">
    <source>
        <dbReference type="Proteomes" id="UP001642360"/>
    </source>
</evidence>
<dbReference type="PANTHER" id="PTHR45496:SF19">
    <property type="entry name" value="J DOMAIN-CONTAINING PROTEIN"/>
    <property type="match status" value="1"/>
</dbReference>
<feature type="compositionally biased region" description="Polar residues" evidence="1">
    <location>
        <begin position="169"/>
        <end position="190"/>
    </location>
</feature>